<dbReference type="InterPro" id="IPR000415">
    <property type="entry name" value="Nitroreductase-like"/>
</dbReference>
<evidence type="ECO:0000256" key="2">
    <source>
        <dbReference type="ARBA" id="ARBA00022643"/>
    </source>
</evidence>
<dbReference type="GO" id="GO:0016491">
    <property type="term" value="F:oxidoreductase activity"/>
    <property type="evidence" value="ECO:0007669"/>
    <property type="project" value="UniProtKB-KW"/>
</dbReference>
<feature type="domain" description="Nitroreductase" evidence="4">
    <location>
        <begin position="78"/>
        <end position="154"/>
    </location>
</feature>
<dbReference type="OrthoDB" id="9802510at2"/>
<proteinExistence type="predicted"/>
<gene>
    <name evidence="5" type="ORF">SAMN05421773_114162</name>
</gene>
<evidence type="ECO:0000313" key="6">
    <source>
        <dbReference type="Proteomes" id="UP000199207"/>
    </source>
</evidence>
<dbReference type="STRING" id="910347.SAMN05421773_114162"/>
<reference evidence="5 6" key="1">
    <citation type="submission" date="2016-10" db="EMBL/GenBank/DDBJ databases">
        <authorList>
            <person name="de Groot N.N."/>
        </authorList>
    </citation>
    <scope>NUCLEOTIDE SEQUENCE [LARGE SCALE GENOMIC DNA]</scope>
    <source>
        <strain evidence="5 6">CGMCC 4.5739</strain>
    </source>
</reference>
<evidence type="ECO:0000259" key="4">
    <source>
        <dbReference type="Pfam" id="PF00881"/>
    </source>
</evidence>
<feature type="domain" description="Nitroreductase" evidence="4">
    <location>
        <begin position="14"/>
        <end position="59"/>
    </location>
</feature>
<organism evidence="5 6">
    <name type="scientific">Streptomyces aidingensis</name>
    <dbReference type="NCBI Taxonomy" id="910347"/>
    <lineage>
        <taxon>Bacteria</taxon>
        <taxon>Bacillati</taxon>
        <taxon>Actinomycetota</taxon>
        <taxon>Actinomycetes</taxon>
        <taxon>Kitasatosporales</taxon>
        <taxon>Streptomycetaceae</taxon>
        <taxon>Streptomyces</taxon>
    </lineage>
</organism>
<dbReference type="RefSeq" id="WP_093840774.1">
    <property type="nucleotide sequence ID" value="NZ_FOLM01000014.1"/>
</dbReference>
<dbReference type="SUPFAM" id="SSF55469">
    <property type="entry name" value="FMN-dependent nitroreductase-like"/>
    <property type="match status" value="1"/>
</dbReference>
<dbReference type="Pfam" id="PF00881">
    <property type="entry name" value="Nitroreductase"/>
    <property type="match status" value="2"/>
</dbReference>
<keyword evidence="6" id="KW-1185">Reference proteome</keyword>
<protein>
    <submittedName>
        <fullName evidence="5">Nitroreductase</fullName>
    </submittedName>
</protein>
<dbReference type="InterPro" id="IPR050627">
    <property type="entry name" value="Nitroreductase/BluB"/>
</dbReference>
<keyword evidence="1" id="KW-0285">Flavoprotein</keyword>
<dbReference type="InterPro" id="IPR029479">
    <property type="entry name" value="Nitroreductase"/>
</dbReference>
<keyword evidence="2" id="KW-0288">FMN</keyword>
<evidence type="ECO:0000256" key="1">
    <source>
        <dbReference type="ARBA" id="ARBA00022630"/>
    </source>
</evidence>
<keyword evidence="3" id="KW-0560">Oxidoreductase</keyword>
<dbReference type="PANTHER" id="PTHR23026:SF90">
    <property type="entry name" value="IODOTYROSINE DEIODINASE 1"/>
    <property type="match status" value="1"/>
</dbReference>
<dbReference type="Gene3D" id="3.40.109.10">
    <property type="entry name" value="NADH Oxidase"/>
    <property type="match status" value="1"/>
</dbReference>
<dbReference type="Proteomes" id="UP000199207">
    <property type="component" value="Unassembled WGS sequence"/>
</dbReference>
<sequence>MEPTGEGEEVLRVLRGRAVVRRYTAEPVDDALLDRLLEVTVTAPTAANKQAWGFLAVRAPRMVRCLRAFAPGMIGLPPLVVVACFDRDRAVGEPAAPWDAGMLCVAMAVENLLLAAHAVGLGGCPVSSFDRAAVRRLVRLPPALEPLLLVPLGRPARIPEPAARRERSEVIRYESWD</sequence>
<dbReference type="PANTHER" id="PTHR23026">
    <property type="entry name" value="NADPH NITROREDUCTASE"/>
    <property type="match status" value="1"/>
</dbReference>
<dbReference type="AlphaFoldDB" id="A0A1I1SDA2"/>
<evidence type="ECO:0000256" key="3">
    <source>
        <dbReference type="ARBA" id="ARBA00023002"/>
    </source>
</evidence>
<accession>A0A1I1SDA2</accession>
<name>A0A1I1SDA2_9ACTN</name>
<dbReference type="EMBL" id="FOLM01000014">
    <property type="protein sequence ID" value="SFD40970.1"/>
    <property type="molecule type" value="Genomic_DNA"/>
</dbReference>
<evidence type="ECO:0000313" key="5">
    <source>
        <dbReference type="EMBL" id="SFD40970.1"/>
    </source>
</evidence>